<dbReference type="InterPro" id="IPR000276">
    <property type="entry name" value="GPCR_Rhodpsn"/>
</dbReference>
<protein>
    <recommendedName>
        <fullName evidence="9">Olfactory receptor</fullName>
    </recommendedName>
</protein>
<gene>
    <name evidence="12 13 14 15" type="primary">LOC110078343</name>
</gene>
<dbReference type="PROSITE" id="PS00237">
    <property type="entry name" value="G_PROTEIN_RECEP_F1_1"/>
    <property type="match status" value="1"/>
</dbReference>
<dbReference type="RefSeq" id="XP_072841510.1">
    <property type="nucleotide sequence ID" value="XM_072985409.1"/>
</dbReference>
<feature type="transmembrane region" description="Helical" evidence="9">
    <location>
        <begin position="92"/>
        <end position="120"/>
    </location>
</feature>
<sequence length="315" mass="35633">MERENCTPVTEFILLGFSDYPELQIFLFLVFLMIYIVTLVGNLGIILLIRLESRLHAPMYFFLSHLSFVDLCYSSSVTPRLLMGIIYEAKEISFFACAAQMYLFVTFVVAESFLLAAMAYDRYVAICNPLLYLGIMSRKLCVQLVAGSYMWGVVCAFVHTHSAFRIAFCGPNAIHHFFCDISPVIALSCSDTQINKILIFIFATFVETSTITIILMSYIFIIICVSGIRTNKGKYKAFSTCASHFTAFTIFHATLLIIYCQPTQRLSGDMDRVASVFYTVVIPMLNPLIYSLRNSEVKDALKRLVGRKFVSRSTS</sequence>
<keyword evidence="11" id="KW-1185">Reference proteome</keyword>
<keyword evidence="9" id="KW-0552">Olfaction</keyword>
<dbReference type="Gene3D" id="1.20.1070.10">
    <property type="entry name" value="Rhodopsin 7-helix transmembrane proteins"/>
    <property type="match status" value="1"/>
</dbReference>
<dbReference type="PANTHER" id="PTHR48018">
    <property type="entry name" value="OLFACTORY RECEPTOR"/>
    <property type="match status" value="1"/>
</dbReference>
<feature type="transmembrane region" description="Helical" evidence="9">
    <location>
        <begin position="140"/>
        <end position="159"/>
    </location>
</feature>
<keyword evidence="3 9" id="KW-1133">Transmembrane helix</keyword>
<feature type="transmembrane region" description="Helical" evidence="9">
    <location>
        <begin position="237"/>
        <end position="259"/>
    </location>
</feature>
<evidence type="ECO:0000256" key="6">
    <source>
        <dbReference type="ARBA" id="ARBA00023170"/>
    </source>
</evidence>
<proteinExistence type="inferred from homology"/>
<keyword evidence="6 8" id="KW-0675">Receptor</keyword>
<feature type="transmembrane region" description="Helical" evidence="9">
    <location>
        <begin position="61"/>
        <end position="86"/>
    </location>
</feature>
<dbReference type="InterPro" id="IPR000725">
    <property type="entry name" value="Olfact_rcpt"/>
</dbReference>
<accession>A0ABM5F7X8</accession>
<keyword evidence="9" id="KW-0716">Sensory transduction</keyword>
<evidence type="ECO:0000313" key="13">
    <source>
        <dbReference type="RefSeq" id="XP_072841509.1"/>
    </source>
</evidence>
<evidence type="ECO:0000313" key="14">
    <source>
        <dbReference type="RefSeq" id="XP_072841510.1"/>
    </source>
</evidence>
<feature type="transmembrane region" description="Helical" evidence="9">
    <location>
        <begin position="274"/>
        <end position="292"/>
    </location>
</feature>
<dbReference type="InterPro" id="IPR017452">
    <property type="entry name" value="GPCR_Rhodpsn_7TM"/>
</dbReference>
<evidence type="ECO:0000313" key="15">
    <source>
        <dbReference type="RefSeq" id="XP_072841511.1"/>
    </source>
</evidence>
<dbReference type="RefSeq" id="XP_072841506.1">
    <property type="nucleotide sequence ID" value="XM_072985405.1"/>
</dbReference>
<feature type="transmembrane region" description="Helical" evidence="9">
    <location>
        <begin position="25"/>
        <end position="49"/>
    </location>
</feature>
<dbReference type="PRINTS" id="PR00245">
    <property type="entry name" value="OLFACTORYR"/>
</dbReference>
<evidence type="ECO:0000256" key="3">
    <source>
        <dbReference type="ARBA" id="ARBA00022989"/>
    </source>
</evidence>
<dbReference type="PRINTS" id="PR00237">
    <property type="entry name" value="GPCRRHODOPSN"/>
</dbReference>
<evidence type="ECO:0000256" key="4">
    <source>
        <dbReference type="ARBA" id="ARBA00023040"/>
    </source>
</evidence>
<keyword evidence="7 8" id="KW-0807">Transducer</keyword>
<evidence type="ECO:0000256" key="1">
    <source>
        <dbReference type="ARBA" id="ARBA00004141"/>
    </source>
</evidence>
<reference evidence="11 12" key="1">
    <citation type="submission" date="2025-05" db="UniProtKB">
        <authorList>
            <consortium name="RefSeq"/>
        </authorList>
    </citation>
    <scope>NUCLEOTIDE SEQUENCE [LARGE SCALE GENOMIC DNA]</scope>
</reference>
<comment type="similarity">
    <text evidence="8">Belongs to the G-protein coupled receptor 1 family.</text>
</comment>
<dbReference type="RefSeq" id="XP_072841509.1">
    <property type="nucleotide sequence ID" value="XM_072985408.1"/>
</dbReference>
<keyword evidence="4 8" id="KW-0297">G-protein coupled receptor</keyword>
<keyword evidence="9" id="KW-1003">Cell membrane</keyword>
<dbReference type="CDD" id="cd15410">
    <property type="entry name" value="7tmA_OR5D-like"/>
    <property type="match status" value="1"/>
</dbReference>
<name>A0ABM5F7X8_9SAUR</name>
<evidence type="ECO:0000256" key="8">
    <source>
        <dbReference type="RuleBase" id="RU000688"/>
    </source>
</evidence>
<evidence type="ECO:0000313" key="11">
    <source>
        <dbReference type="Proteomes" id="UP001652642"/>
    </source>
</evidence>
<dbReference type="RefSeq" id="XP_072841511.1">
    <property type="nucleotide sequence ID" value="XM_072985410.1"/>
</dbReference>
<feature type="transmembrane region" description="Helical" evidence="9">
    <location>
        <begin position="197"/>
        <end position="225"/>
    </location>
</feature>
<dbReference type="PROSITE" id="PS50262">
    <property type="entry name" value="G_PROTEIN_RECEP_F1_2"/>
    <property type="match status" value="1"/>
</dbReference>
<keyword evidence="5 9" id="KW-0472">Membrane</keyword>
<dbReference type="SUPFAM" id="SSF81321">
    <property type="entry name" value="Family A G protein-coupled receptor-like"/>
    <property type="match status" value="1"/>
</dbReference>
<organism evidence="11 12">
    <name type="scientific">Pogona vitticeps</name>
    <name type="common">central bearded dragon</name>
    <dbReference type="NCBI Taxonomy" id="103695"/>
    <lineage>
        <taxon>Eukaryota</taxon>
        <taxon>Metazoa</taxon>
        <taxon>Chordata</taxon>
        <taxon>Craniata</taxon>
        <taxon>Vertebrata</taxon>
        <taxon>Euteleostomi</taxon>
        <taxon>Lepidosauria</taxon>
        <taxon>Squamata</taxon>
        <taxon>Bifurcata</taxon>
        <taxon>Unidentata</taxon>
        <taxon>Episquamata</taxon>
        <taxon>Toxicofera</taxon>
        <taxon>Iguania</taxon>
        <taxon>Acrodonta</taxon>
        <taxon>Agamidae</taxon>
        <taxon>Amphibolurinae</taxon>
        <taxon>Pogona</taxon>
    </lineage>
</organism>
<evidence type="ECO:0000313" key="12">
    <source>
        <dbReference type="RefSeq" id="XP_072841506.1"/>
    </source>
</evidence>
<evidence type="ECO:0000256" key="2">
    <source>
        <dbReference type="ARBA" id="ARBA00022692"/>
    </source>
</evidence>
<dbReference type="Proteomes" id="UP001652642">
    <property type="component" value="Chromosome 1"/>
</dbReference>
<dbReference type="GeneID" id="110078343"/>
<evidence type="ECO:0000256" key="5">
    <source>
        <dbReference type="ARBA" id="ARBA00023136"/>
    </source>
</evidence>
<evidence type="ECO:0000259" key="10">
    <source>
        <dbReference type="PROSITE" id="PS50262"/>
    </source>
</evidence>
<feature type="domain" description="G-protein coupled receptors family 1 profile" evidence="10">
    <location>
        <begin position="41"/>
        <end position="290"/>
    </location>
</feature>
<keyword evidence="2 8" id="KW-0812">Transmembrane</keyword>
<comment type="subcellular location">
    <subcellularLocation>
        <location evidence="9">Cell membrane</location>
        <topology evidence="9">Multi-pass membrane protein</topology>
    </subcellularLocation>
    <subcellularLocation>
        <location evidence="1">Membrane</location>
        <topology evidence="1">Multi-pass membrane protein</topology>
    </subcellularLocation>
</comment>
<evidence type="ECO:0000256" key="9">
    <source>
        <dbReference type="RuleBase" id="RU363047"/>
    </source>
</evidence>
<evidence type="ECO:0000256" key="7">
    <source>
        <dbReference type="ARBA" id="ARBA00023224"/>
    </source>
</evidence>
<dbReference type="Pfam" id="PF13853">
    <property type="entry name" value="7tm_4"/>
    <property type="match status" value="1"/>
</dbReference>